<keyword evidence="8" id="KW-0175">Coiled coil</keyword>
<dbReference type="PANTHER" id="PTHR46480:SF1">
    <property type="entry name" value="VOLTAGE-GATED HYDROGEN CHANNEL 1"/>
    <property type="match status" value="1"/>
</dbReference>
<dbReference type="OrthoDB" id="427456at2759"/>
<keyword evidence="11" id="KW-0407">Ion channel</keyword>
<feature type="transmembrane region" description="Helical" evidence="13">
    <location>
        <begin position="33"/>
        <end position="52"/>
    </location>
</feature>
<keyword evidence="6" id="KW-0851">Voltage-gated channel</keyword>
<keyword evidence="3" id="KW-0813">Transport</keyword>
<evidence type="ECO:0000256" key="8">
    <source>
        <dbReference type="ARBA" id="ARBA00023054"/>
    </source>
</evidence>
<comment type="subcellular location">
    <subcellularLocation>
        <location evidence="1">Cell membrane</location>
        <topology evidence="1">Multi-pass membrane protein</topology>
    </subcellularLocation>
</comment>
<comment type="caution">
    <text evidence="15">The sequence shown here is derived from an EMBL/GenBank/DDBJ whole genome shotgun (WGS) entry which is preliminary data.</text>
</comment>
<evidence type="ECO:0000313" key="16">
    <source>
        <dbReference type="Proteomes" id="UP000275408"/>
    </source>
</evidence>
<dbReference type="GO" id="GO:0005886">
    <property type="term" value="C:plasma membrane"/>
    <property type="evidence" value="ECO:0007669"/>
    <property type="project" value="UniProtKB-SubCell"/>
</dbReference>
<dbReference type="PANTHER" id="PTHR46480">
    <property type="entry name" value="F20B24.22"/>
    <property type="match status" value="1"/>
</dbReference>
<evidence type="ECO:0000256" key="12">
    <source>
        <dbReference type="ARBA" id="ARBA00031989"/>
    </source>
</evidence>
<evidence type="ECO:0000313" key="15">
    <source>
        <dbReference type="EMBL" id="RMX38239.1"/>
    </source>
</evidence>
<evidence type="ECO:0000256" key="6">
    <source>
        <dbReference type="ARBA" id="ARBA00022882"/>
    </source>
</evidence>
<reference evidence="15 16" key="1">
    <citation type="journal article" date="2018" name="Sci. Rep.">
        <title>Comparative analysis of the Pocillopora damicornis genome highlights role of immune system in coral evolution.</title>
        <authorList>
            <person name="Cunning R."/>
            <person name="Bay R.A."/>
            <person name="Gillette P."/>
            <person name="Baker A.C."/>
            <person name="Traylor-Knowles N."/>
        </authorList>
    </citation>
    <scope>NUCLEOTIDE SEQUENCE [LARGE SCALE GENOMIC DNA]</scope>
    <source>
        <strain evidence="15">RSMAS</strain>
        <tissue evidence="15">Whole animal</tissue>
    </source>
</reference>
<evidence type="ECO:0000256" key="3">
    <source>
        <dbReference type="ARBA" id="ARBA00022448"/>
    </source>
</evidence>
<keyword evidence="7 13" id="KW-1133">Transmembrane helix</keyword>
<feature type="transmembrane region" description="Helical" evidence="13">
    <location>
        <begin position="64"/>
        <end position="83"/>
    </location>
</feature>
<evidence type="ECO:0000256" key="11">
    <source>
        <dbReference type="ARBA" id="ARBA00023303"/>
    </source>
</evidence>
<evidence type="ECO:0000256" key="4">
    <source>
        <dbReference type="ARBA" id="ARBA00022475"/>
    </source>
</evidence>
<feature type="transmembrane region" description="Helical" evidence="13">
    <location>
        <begin position="103"/>
        <end position="121"/>
    </location>
</feature>
<dbReference type="InterPro" id="IPR005821">
    <property type="entry name" value="Ion_trans_dom"/>
</dbReference>
<keyword evidence="5 13" id="KW-0812">Transmembrane</keyword>
<dbReference type="GO" id="GO:0034702">
    <property type="term" value="C:monoatomic ion channel complex"/>
    <property type="evidence" value="ECO:0007669"/>
    <property type="project" value="UniProtKB-KW"/>
</dbReference>
<evidence type="ECO:0000256" key="9">
    <source>
        <dbReference type="ARBA" id="ARBA00023065"/>
    </source>
</evidence>
<name>A0A3M6TA83_POCDA</name>
<dbReference type="Gene3D" id="1.20.120.350">
    <property type="entry name" value="Voltage-gated potassium channels. Chain C"/>
    <property type="match status" value="1"/>
</dbReference>
<evidence type="ECO:0000256" key="2">
    <source>
        <dbReference type="ARBA" id="ARBA00015897"/>
    </source>
</evidence>
<keyword evidence="16" id="KW-1185">Reference proteome</keyword>
<evidence type="ECO:0000256" key="5">
    <source>
        <dbReference type="ARBA" id="ARBA00022692"/>
    </source>
</evidence>
<feature type="transmembrane region" description="Helical" evidence="13">
    <location>
        <begin position="128"/>
        <end position="149"/>
    </location>
</feature>
<dbReference type="Proteomes" id="UP000275408">
    <property type="component" value="Unassembled WGS sequence"/>
</dbReference>
<keyword evidence="10 13" id="KW-0472">Membrane</keyword>
<dbReference type="SUPFAM" id="SSF81324">
    <property type="entry name" value="Voltage-gated potassium channels"/>
    <property type="match status" value="1"/>
</dbReference>
<dbReference type="EMBL" id="RCHS01004038">
    <property type="protein sequence ID" value="RMX38239.1"/>
    <property type="molecule type" value="Genomic_DNA"/>
</dbReference>
<dbReference type="GO" id="GO:0030171">
    <property type="term" value="F:voltage-gated proton channel activity"/>
    <property type="evidence" value="ECO:0007669"/>
    <property type="project" value="InterPro"/>
</dbReference>
<proteinExistence type="predicted"/>
<dbReference type="Pfam" id="PF00520">
    <property type="entry name" value="Ion_trans"/>
    <property type="match status" value="1"/>
</dbReference>
<dbReference type="AlphaFoldDB" id="A0A3M6TA83"/>
<evidence type="ECO:0000256" key="13">
    <source>
        <dbReference type="SAM" id="Phobius"/>
    </source>
</evidence>
<accession>A0A3M6TA83</accession>
<evidence type="ECO:0000256" key="7">
    <source>
        <dbReference type="ARBA" id="ARBA00022989"/>
    </source>
</evidence>
<dbReference type="InterPro" id="IPR031846">
    <property type="entry name" value="Hvcn1"/>
</dbReference>
<keyword evidence="9" id="KW-0406">Ion transport</keyword>
<gene>
    <name evidence="15" type="ORF">pdam_00003373</name>
</gene>
<organism evidence="15 16">
    <name type="scientific">Pocillopora damicornis</name>
    <name type="common">Cauliflower coral</name>
    <name type="synonym">Millepora damicornis</name>
    <dbReference type="NCBI Taxonomy" id="46731"/>
    <lineage>
        <taxon>Eukaryota</taxon>
        <taxon>Metazoa</taxon>
        <taxon>Cnidaria</taxon>
        <taxon>Anthozoa</taxon>
        <taxon>Hexacorallia</taxon>
        <taxon>Scleractinia</taxon>
        <taxon>Astrocoeniina</taxon>
        <taxon>Pocilloporidae</taxon>
        <taxon>Pocillopora</taxon>
    </lineage>
</organism>
<evidence type="ECO:0000256" key="10">
    <source>
        <dbReference type="ARBA" id="ARBA00023136"/>
    </source>
</evidence>
<sequence length="318" mass="35562">MNALFIFTCCPFSSVLRHSLAKMLTGVTWQVNIVVLVLIEVIINLVLMLMEFNVIKDETHVSRYLLHFVGLSILAIFVFEVFLKFYAMGCEYFMKEKLELFDAFIVVSAFVIEIVLSVIRAKKAWKGFAFIIVLRLWRVLRVIVMVFTFKEELYELIEDDVDAPKQEIKDEENKEAGKTSSGALPAVKNQRVGTPEVLIYLPAGGAVAWPNCPKLLLPAEEPGKKKGNENSVKQAPLKLKPPGVGLFAVAFALKLNPLEAAAFWEGAAPKVFWAPALFPNPLKGDLEAFCDVFAAKVNGDDFWLGACPKAPWVVFWFG</sequence>
<keyword evidence="4" id="KW-1003">Cell membrane</keyword>
<protein>
    <recommendedName>
        <fullName evidence="2">Voltage-gated hydrogen channel 1</fullName>
    </recommendedName>
    <alternativeName>
        <fullName evidence="12">Hydrogen voltage-gated channel 1</fullName>
    </alternativeName>
</protein>
<dbReference type="InterPro" id="IPR027359">
    <property type="entry name" value="Volt_channel_dom_sf"/>
</dbReference>
<evidence type="ECO:0000256" key="1">
    <source>
        <dbReference type="ARBA" id="ARBA00004651"/>
    </source>
</evidence>
<feature type="domain" description="Ion transport" evidence="14">
    <location>
        <begin position="35"/>
        <end position="144"/>
    </location>
</feature>
<evidence type="ECO:0000259" key="14">
    <source>
        <dbReference type="Pfam" id="PF00520"/>
    </source>
</evidence>